<reference evidence="3 4" key="1">
    <citation type="submission" date="2023-11" db="EMBL/GenBank/DDBJ databases">
        <title>Peredibacter starrii A3.12.</title>
        <authorList>
            <person name="Mitchell R.J."/>
        </authorList>
    </citation>
    <scope>NUCLEOTIDE SEQUENCE [LARGE SCALE GENOMIC DNA]</scope>
    <source>
        <strain evidence="3 4">A3.12</strain>
    </source>
</reference>
<dbReference type="PROSITE" id="PS00188">
    <property type="entry name" value="BIOTIN"/>
    <property type="match status" value="1"/>
</dbReference>
<dbReference type="Gene3D" id="2.40.50.100">
    <property type="match status" value="1"/>
</dbReference>
<dbReference type="AlphaFoldDB" id="A0AAX4HSQ4"/>
<dbReference type="InterPro" id="IPR050709">
    <property type="entry name" value="Biotin_Carboxyl_Carrier/Decarb"/>
</dbReference>
<dbReference type="InterPro" id="IPR001882">
    <property type="entry name" value="Biotin_BS"/>
</dbReference>
<dbReference type="FunFam" id="2.40.50.100:FF:000003">
    <property type="entry name" value="Acetyl-CoA carboxylase biotin carboxyl carrier protein"/>
    <property type="match status" value="1"/>
</dbReference>
<dbReference type="RefSeq" id="WP_321398500.1">
    <property type="nucleotide sequence ID" value="NZ_CP139487.1"/>
</dbReference>
<evidence type="ECO:0000313" key="3">
    <source>
        <dbReference type="EMBL" id="WPU66364.1"/>
    </source>
</evidence>
<dbReference type="CDD" id="cd06850">
    <property type="entry name" value="biotinyl_domain"/>
    <property type="match status" value="1"/>
</dbReference>
<dbReference type="KEGG" id="psti:SOO65_06365"/>
<proteinExistence type="predicted"/>
<evidence type="ECO:0000256" key="1">
    <source>
        <dbReference type="ARBA" id="ARBA00023267"/>
    </source>
</evidence>
<dbReference type="InterPro" id="IPR011053">
    <property type="entry name" value="Single_hybrid_motif"/>
</dbReference>
<keyword evidence="4" id="KW-1185">Reference proteome</keyword>
<keyword evidence="1" id="KW-0092">Biotin</keyword>
<feature type="domain" description="Lipoyl-binding" evidence="2">
    <location>
        <begin position="85"/>
        <end position="160"/>
    </location>
</feature>
<protein>
    <submittedName>
        <fullName evidence="3">Biotin/lipoyl-containing protein</fullName>
    </submittedName>
</protein>
<dbReference type="Pfam" id="PF00364">
    <property type="entry name" value="Biotin_lipoyl"/>
    <property type="match status" value="1"/>
</dbReference>
<dbReference type="PANTHER" id="PTHR45266">
    <property type="entry name" value="OXALOACETATE DECARBOXYLASE ALPHA CHAIN"/>
    <property type="match status" value="1"/>
</dbReference>
<name>A0AAX4HSQ4_9BACT</name>
<dbReference type="InterPro" id="IPR000089">
    <property type="entry name" value="Biotin_lipoyl"/>
</dbReference>
<gene>
    <name evidence="3" type="ORF">SOO65_06365</name>
</gene>
<evidence type="ECO:0000313" key="4">
    <source>
        <dbReference type="Proteomes" id="UP001324634"/>
    </source>
</evidence>
<accession>A0AAX4HSQ4</accession>
<organism evidence="3 4">
    <name type="scientific">Peredibacter starrii</name>
    <dbReference type="NCBI Taxonomy" id="28202"/>
    <lineage>
        <taxon>Bacteria</taxon>
        <taxon>Pseudomonadati</taxon>
        <taxon>Bdellovibrionota</taxon>
        <taxon>Bacteriovoracia</taxon>
        <taxon>Bacteriovoracales</taxon>
        <taxon>Bacteriovoracaceae</taxon>
        <taxon>Peredibacter</taxon>
    </lineage>
</organism>
<sequence length="160" mass="17151">MEKVFNINGQEVKVQDYKQSGDSVSFVLNGRTYYYALISKDGPELVLDNGGRFKAAVGTPNREGDQMIIANGREAKAFAAGKKMKKSGGAAGGLTSPMPGKIFKVIKEAGAVVKKGEPILILEAMKMEHSIRSDKDGTVKKINYKVGELVQGGVTLAEVE</sequence>
<evidence type="ECO:0000259" key="2">
    <source>
        <dbReference type="PROSITE" id="PS50968"/>
    </source>
</evidence>
<dbReference type="PROSITE" id="PS50968">
    <property type="entry name" value="BIOTINYL_LIPOYL"/>
    <property type="match status" value="1"/>
</dbReference>
<dbReference type="Proteomes" id="UP001324634">
    <property type="component" value="Chromosome"/>
</dbReference>
<dbReference type="PANTHER" id="PTHR45266:SF3">
    <property type="entry name" value="OXALOACETATE DECARBOXYLASE ALPHA CHAIN"/>
    <property type="match status" value="1"/>
</dbReference>
<dbReference type="SUPFAM" id="SSF51230">
    <property type="entry name" value="Single hybrid motif"/>
    <property type="match status" value="1"/>
</dbReference>
<dbReference type="EMBL" id="CP139487">
    <property type="protein sequence ID" value="WPU66364.1"/>
    <property type="molecule type" value="Genomic_DNA"/>
</dbReference>